<evidence type="ECO:0000256" key="1">
    <source>
        <dbReference type="SAM" id="Phobius"/>
    </source>
</evidence>
<name>A0A8J3B9Y8_9ACTN</name>
<feature type="transmembrane region" description="Helical" evidence="1">
    <location>
        <begin position="60"/>
        <end position="80"/>
    </location>
</feature>
<keyword evidence="1" id="KW-0472">Membrane</keyword>
<dbReference type="AlphaFoldDB" id="A0A8J3B9Y8"/>
<sequence>MAGQRVRFGWWYEAVLLGVVVGVTAALATGHLGGLDLAVRDWCAAHRGAVAVGVARAFNLLGQGGPLTLIAVGLAGWLAGRRRSVRPLLPVAFVFGALYLTIGPLKLWSGRPYPREAVDPHPELFFRAVEHDRAFPSGHTANAVVWLGVIVLLAGALRRAYGRASVAPRAVAVLRVAAPVIVVATTVYLQYHWLTDSIVGLAIGLLLDRLRQRVPWDRVPLPGVPERWRRPALD</sequence>
<accession>A0A8J3B9Y8</accession>
<dbReference type="SMART" id="SM00014">
    <property type="entry name" value="acidPPc"/>
    <property type="match status" value="1"/>
</dbReference>
<dbReference type="InterPro" id="IPR036938">
    <property type="entry name" value="PAP2/HPO_sf"/>
</dbReference>
<reference evidence="3" key="2">
    <citation type="submission" date="2020-09" db="EMBL/GenBank/DDBJ databases">
        <authorList>
            <person name="Sun Q."/>
            <person name="Ohkuma M."/>
        </authorList>
    </citation>
    <scope>NUCLEOTIDE SEQUENCE</scope>
    <source>
        <strain evidence="3">JCM 3090</strain>
    </source>
</reference>
<feature type="transmembrane region" description="Helical" evidence="1">
    <location>
        <begin position="143"/>
        <end position="161"/>
    </location>
</feature>
<feature type="transmembrane region" description="Helical" evidence="1">
    <location>
        <begin position="87"/>
        <end position="105"/>
    </location>
</feature>
<keyword evidence="1" id="KW-1133">Transmembrane helix</keyword>
<organism evidence="3 4">
    <name type="scientific">Pilimelia anulata</name>
    <dbReference type="NCBI Taxonomy" id="53371"/>
    <lineage>
        <taxon>Bacteria</taxon>
        <taxon>Bacillati</taxon>
        <taxon>Actinomycetota</taxon>
        <taxon>Actinomycetes</taxon>
        <taxon>Micromonosporales</taxon>
        <taxon>Micromonosporaceae</taxon>
        <taxon>Pilimelia</taxon>
    </lineage>
</organism>
<dbReference type="EMBL" id="BMQB01000004">
    <property type="protein sequence ID" value="GGJ90929.1"/>
    <property type="molecule type" value="Genomic_DNA"/>
</dbReference>
<gene>
    <name evidence="3" type="ORF">GCM10010123_20980</name>
</gene>
<evidence type="ECO:0000259" key="2">
    <source>
        <dbReference type="SMART" id="SM00014"/>
    </source>
</evidence>
<evidence type="ECO:0000313" key="4">
    <source>
        <dbReference type="Proteomes" id="UP000649739"/>
    </source>
</evidence>
<dbReference type="Proteomes" id="UP000649739">
    <property type="component" value="Unassembled WGS sequence"/>
</dbReference>
<keyword evidence="4" id="KW-1185">Reference proteome</keyword>
<keyword evidence="1" id="KW-0812">Transmembrane</keyword>
<feature type="transmembrane region" description="Helical" evidence="1">
    <location>
        <begin position="173"/>
        <end position="191"/>
    </location>
</feature>
<protein>
    <recommendedName>
        <fullName evidence="2">Phosphatidic acid phosphatase type 2/haloperoxidase domain-containing protein</fullName>
    </recommendedName>
</protein>
<dbReference type="RefSeq" id="WP_189169912.1">
    <property type="nucleotide sequence ID" value="NZ_BMQB01000004.1"/>
</dbReference>
<proteinExistence type="predicted"/>
<feature type="transmembrane region" description="Helical" evidence="1">
    <location>
        <begin position="12"/>
        <end position="32"/>
    </location>
</feature>
<dbReference type="Pfam" id="PF01569">
    <property type="entry name" value="PAP2"/>
    <property type="match status" value="1"/>
</dbReference>
<evidence type="ECO:0000313" key="3">
    <source>
        <dbReference type="EMBL" id="GGJ90929.1"/>
    </source>
</evidence>
<dbReference type="Gene3D" id="1.20.144.10">
    <property type="entry name" value="Phosphatidic acid phosphatase type 2/haloperoxidase"/>
    <property type="match status" value="1"/>
</dbReference>
<reference evidence="3" key="1">
    <citation type="journal article" date="2014" name="Int. J. Syst. Evol. Microbiol.">
        <title>Complete genome sequence of Corynebacterium casei LMG S-19264T (=DSM 44701T), isolated from a smear-ripened cheese.</title>
        <authorList>
            <consortium name="US DOE Joint Genome Institute (JGI-PGF)"/>
            <person name="Walter F."/>
            <person name="Albersmeier A."/>
            <person name="Kalinowski J."/>
            <person name="Ruckert C."/>
        </authorList>
    </citation>
    <scope>NUCLEOTIDE SEQUENCE</scope>
    <source>
        <strain evidence="3">JCM 3090</strain>
    </source>
</reference>
<dbReference type="InterPro" id="IPR000326">
    <property type="entry name" value="PAP2/HPO"/>
</dbReference>
<dbReference type="SUPFAM" id="SSF48317">
    <property type="entry name" value="Acid phosphatase/Vanadium-dependent haloperoxidase"/>
    <property type="match status" value="1"/>
</dbReference>
<comment type="caution">
    <text evidence="3">The sequence shown here is derived from an EMBL/GenBank/DDBJ whole genome shotgun (WGS) entry which is preliminary data.</text>
</comment>
<feature type="domain" description="Phosphatidic acid phosphatase type 2/haloperoxidase" evidence="2">
    <location>
        <begin position="88"/>
        <end position="212"/>
    </location>
</feature>